<gene>
    <name evidence="1" type="ORF">PPRIM_AZ9-3.1.T1200153</name>
</gene>
<reference evidence="1" key="1">
    <citation type="submission" date="2021-01" db="EMBL/GenBank/DDBJ databases">
        <authorList>
            <consortium name="Genoscope - CEA"/>
            <person name="William W."/>
        </authorList>
    </citation>
    <scope>NUCLEOTIDE SEQUENCE</scope>
</reference>
<keyword evidence="2" id="KW-1185">Reference proteome</keyword>
<dbReference type="EMBL" id="CAJJDM010000123">
    <property type="protein sequence ID" value="CAD8103313.1"/>
    <property type="molecule type" value="Genomic_DNA"/>
</dbReference>
<dbReference type="AlphaFoldDB" id="A0A8S1PKT3"/>
<dbReference type="PANTHER" id="PTHR33706">
    <property type="entry name" value="MORN VARIANT REPEAT PROTEIN"/>
    <property type="match status" value="1"/>
</dbReference>
<dbReference type="PANTHER" id="PTHR33706:SF1">
    <property type="entry name" value="TPR REPEAT PROTEIN"/>
    <property type="match status" value="1"/>
</dbReference>
<accession>A0A8S1PKT3</accession>
<evidence type="ECO:0000313" key="2">
    <source>
        <dbReference type="Proteomes" id="UP000688137"/>
    </source>
</evidence>
<proteinExistence type="predicted"/>
<dbReference type="Proteomes" id="UP000688137">
    <property type="component" value="Unassembled WGS sequence"/>
</dbReference>
<organism evidence="1 2">
    <name type="scientific">Paramecium primaurelia</name>
    <dbReference type="NCBI Taxonomy" id="5886"/>
    <lineage>
        <taxon>Eukaryota</taxon>
        <taxon>Sar</taxon>
        <taxon>Alveolata</taxon>
        <taxon>Ciliophora</taxon>
        <taxon>Intramacronucleata</taxon>
        <taxon>Oligohymenophorea</taxon>
        <taxon>Peniculida</taxon>
        <taxon>Parameciidae</taxon>
        <taxon>Paramecium</taxon>
    </lineage>
</organism>
<name>A0A8S1PKT3_PARPR</name>
<comment type="caution">
    <text evidence="1">The sequence shown here is derived from an EMBL/GenBank/DDBJ whole genome shotgun (WGS) entry which is preliminary data.</text>
</comment>
<sequence>MEQNWRIMQKDFIKYVINVSAGGFYDERGEIKLGQWTDLFEGFQSSSQITCNGQYENGENIERWTFYTRINPSIHLGIKIGYWIEEDKNCDWDSQIIYCGNYHRGKKIGRQDIQNNKKVATWKEEKKRKEFQRIDKNSLEWQQVGTKRLQEMPILQPLQVCENMQKQSSVFLRYDFLFPSQFQQVLLSAFSILYLSSEDI</sequence>
<protein>
    <submittedName>
        <fullName evidence="1">Uncharacterized protein</fullName>
    </submittedName>
</protein>
<evidence type="ECO:0000313" key="1">
    <source>
        <dbReference type="EMBL" id="CAD8103313.1"/>
    </source>
</evidence>